<protein>
    <submittedName>
        <fullName evidence="2">Uncharacterized protein</fullName>
    </submittedName>
</protein>
<evidence type="ECO:0000256" key="1">
    <source>
        <dbReference type="SAM" id="Phobius"/>
    </source>
</evidence>
<proteinExistence type="predicted"/>
<dbReference type="AlphaFoldDB" id="A0A0K2U9H6"/>
<feature type="transmembrane region" description="Helical" evidence="1">
    <location>
        <begin position="7"/>
        <end position="29"/>
    </location>
</feature>
<evidence type="ECO:0000313" key="2">
    <source>
        <dbReference type="EMBL" id="CDW34341.1"/>
    </source>
</evidence>
<name>A0A0K2U9H6_LEPSM</name>
<keyword evidence="1" id="KW-0812">Transmembrane</keyword>
<dbReference type="EMBL" id="HACA01016980">
    <property type="protein sequence ID" value="CDW34341.1"/>
    <property type="molecule type" value="Transcribed_RNA"/>
</dbReference>
<accession>A0A0K2U9H6</accession>
<keyword evidence="1" id="KW-0472">Membrane</keyword>
<reference evidence="2" key="1">
    <citation type="submission" date="2014-05" db="EMBL/GenBank/DDBJ databases">
        <authorList>
            <person name="Chronopoulou M."/>
        </authorList>
    </citation>
    <scope>NUCLEOTIDE SEQUENCE</scope>
    <source>
        <tissue evidence="2">Whole organism</tissue>
    </source>
</reference>
<organism evidence="2">
    <name type="scientific">Lepeophtheirus salmonis</name>
    <name type="common">Salmon louse</name>
    <name type="synonym">Caligus salmonis</name>
    <dbReference type="NCBI Taxonomy" id="72036"/>
    <lineage>
        <taxon>Eukaryota</taxon>
        <taxon>Metazoa</taxon>
        <taxon>Ecdysozoa</taxon>
        <taxon>Arthropoda</taxon>
        <taxon>Crustacea</taxon>
        <taxon>Multicrustacea</taxon>
        <taxon>Hexanauplia</taxon>
        <taxon>Copepoda</taxon>
        <taxon>Siphonostomatoida</taxon>
        <taxon>Caligidae</taxon>
        <taxon>Lepeophtheirus</taxon>
    </lineage>
</organism>
<keyword evidence="1" id="KW-1133">Transmembrane helix</keyword>
<sequence length="67" mass="7513">MILTASICPCFAIFLISPMIFFSCCSILVRSRSNSLMALLSARWFLRSISSGLILRPNNHSMITVLF</sequence>